<dbReference type="EMBL" id="JAHDVG010000476">
    <property type="protein sequence ID" value="KAH1175698.1"/>
    <property type="molecule type" value="Genomic_DNA"/>
</dbReference>
<reference evidence="1" key="1">
    <citation type="submission" date="2021-09" db="EMBL/GenBank/DDBJ databases">
        <title>The genome of Mauremys mutica provides insights into the evolution of semi-aquatic lifestyle.</title>
        <authorList>
            <person name="Gong S."/>
            <person name="Gao Y."/>
        </authorList>
    </citation>
    <scope>NUCLEOTIDE SEQUENCE</scope>
    <source>
        <strain evidence="1">MM-2020</strain>
        <tissue evidence="1">Muscle</tissue>
    </source>
</reference>
<keyword evidence="2" id="KW-1185">Reference proteome</keyword>
<accession>A0A9D3X9W2</accession>
<dbReference type="AlphaFoldDB" id="A0A9D3X9W2"/>
<evidence type="ECO:0000313" key="1">
    <source>
        <dbReference type="EMBL" id="KAH1175698.1"/>
    </source>
</evidence>
<sequence length="100" mass="11014">MWSSLEPASCLEWVTLPHSQPLQVAGSRSGTLCIELLRGDVAFLLGSQGVHSALLSYRGYQEMGGWFYPEVCICGAEAMWLVVISDSEPKYSPFQTAWKG</sequence>
<organism evidence="1 2">
    <name type="scientific">Mauremys mutica</name>
    <name type="common">yellowpond turtle</name>
    <dbReference type="NCBI Taxonomy" id="74926"/>
    <lineage>
        <taxon>Eukaryota</taxon>
        <taxon>Metazoa</taxon>
        <taxon>Chordata</taxon>
        <taxon>Craniata</taxon>
        <taxon>Vertebrata</taxon>
        <taxon>Euteleostomi</taxon>
        <taxon>Archelosauria</taxon>
        <taxon>Testudinata</taxon>
        <taxon>Testudines</taxon>
        <taxon>Cryptodira</taxon>
        <taxon>Durocryptodira</taxon>
        <taxon>Testudinoidea</taxon>
        <taxon>Geoemydidae</taxon>
        <taxon>Geoemydinae</taxon>
        <taxon>Mauremys</taxon>
    </lineage>
</organism>
<protein>
    <submittedName>
        <fullName evidence="1">Uncharacterized protein</fullName>
    </submittedName>
</protein>
<dbReference type="Proteomes" id="UP000827986">
    <property type="component" value="Unassembled WGS sequence"/>
</dbReference>
<gene>
    <name evidence="1" type="ORF">KIL84_022223</name>
</gene>
<comment type="caution">
    <text evidence="1">The sequence shown here is derived from an EMBL/GenBank/DDBJ whole genome shotgun (WGS) entry which is preliminary data.</text>
</comment>
<name>A0A9D3X9W2_9SAUR</name>
<evidence type="ECO:0000313" key="2">
    <source>
        <dbReference type="Proteomes" id="UP000827986"/>
    </source>
</evidence>
<proteinExistence type="predicted"/>